<dbReference type="InterPro" id="IPR040182">
    <property type="entry name" value="ATG13"/>
</dbReference>
<dbReference type="InterPro" id="IPR036570">
    <property type="entry name" value="HORMA_dom_sf"/>
</dbReference>
<dbReference type="PANTHER" id="PTHR13430">
    <property type="match status" value="1"/>
</dbReference>
<evidence type="ECO:0000313" key="4">
    <source>
        <dbReference type="EMBL" id="KMZ62809.1"/>
    </source>
</evidence>
<feature type="compositionally biased region" description="Low complexity" evidence="2">
    <location>
        <begin position="343"/>
        <end position="361"/>
    </location>
</feature>
<dbReference type="Proteomes" id="UP000036987">
    <property type="component" value="Unassembled WGS sequence"/>
</dbReference>
<dbReference type="STRING" id="29655.A0A0K9P1F4"/>
<feature type="region of interest" description="Disordered" evidence="2">
    <location>
        <begin position="544"/>
        <end position="568"/>
    </location>
</feature>
<dbReference type="GO" id="GO:0019887">
    <property type="term" value="F:protein kinase regulator activity"/>
    <property type="evidence" value="ECO:0000318"/>
    <property type="project" value="GO_Central"/>
</dbReference>
<dbReference type="EMBL" id="LFYR01001306">
    <property type="protein sequence ID" value="KMZ62809.1"/>
    <property type="molecule type" value="Genomic_DNA"/>
</dbReference>
<dbReference type="GO" id="GO:0034727">
    <property type="term" value="P:piecemeal microautophagy of the nucleus"/>
    <property type="evidence" value="ECO:0000318"/>
    <property type="project" value="GO_Central"/>
</dbReference>
<dbReference type="Gene3D" id="3.30.900.10">
    <property type="entry name" value="HORMA domain"/>
    <property type="match status" value="1"/>
</dbReference>
<feature type="domain" description="Autophagy-related protein 13 N-terminal" evidence="3">
    <location>
        <begin position="97"/>
        <end position="205"/>
    </location>
</feature>
<dbReference type="InterPro" id="IPR018731">
    <property type="entry name" value="Atg13_N"/>
</dbReference>
<keyword evidence="1" id="KW-0072">Autophagy</keyword>
<dbReference type="GO" id="GO:0005829">
    <property type="term" value="C:cytosol"/>
    <property type="evidence" value="ECO:0000318"/>
    <property type="project" value="GO_Central"/>
</dbReference>
<dbReference type="GO" id="GO:0034497">
    <property type="term" value="P:protein localization to phagophore assembly site"/>
    <property type="evidence" value="ECO:0000318"/>
    <property type="project" value="GO_Central"/>
</dbReference>
<dbReference type="PANTHER" id="PTHR13430:SF4">
    <property type="entry name" value="AUTOPHAGY-RELATED PROTEIN 13"/>
    <property type="match status" value="1"/>
</dbReference>
<dbReference type="Pfam" id="PF10033">
    <property type="entry name" value="ATG13"/>
    <property type="match status" value="2"/>
</dbReference>
<dbReference type="OMA" id="HSWTSGI"/>
<dbReference type="GO" id="GO:0005776">
    <property type="term" value="C:autophagosome"/>
    <property type="evidence" value="ECO:0000318"/>
    <property type="project" value="GO_Central"/>
</dbReference>
<proteinExistence type="predicted"/>
<dbReference type="GO" id="GO:0000407">
    <property type="term" value="C:phagophore assembly site"/>
    <property type="evidence" value="ECO:0000318"/>
    <property type="project" value="GO_Central"/>
</dbReference>
<feature type="domain" description="Autophagy-related protein 13 N-terminal" evidence="3">
    <location>
        <begin position="13"/>
        <end position="90"/>
    </location>
</feature>
<keyword evidence="5" id="KW-1185">Reference proteome</keyword>
<name>A0A0K9P1F4_ZOSMR</name>
<feature type="compositionally biased region" description="Pro residues" evidence="2">
    <location>
        <begin position="316"/>
        <end position="329"/>
    </location>
</feature>
<gene>
    <name evidence="4" type="ORF">ZOSMA_440G00050</name>
</gene>
<evidence type="ECO:0000256" key="2">
    <source>
        <dbReference type="SAM" id="MobiDB-lite"/>
    </source>
</evidence>
<accession>A0A0K9P1F4</accession>
<organism evidence="4 5">
    <name type="scientific">Zostera marina</name>
    <name type="common">Eelgrass</name>
    <dbReference type="NCBI Taxonomy" id="29655"/>
    <lineage>
        <taxon>Eukaryota</taxon>
        <taxon>Viridiplantae</taxon>
        <taxon>Streptophyta</taxon>
        <taxon>Embryophyta</taxon>
        <taxon>Tracheophyta</taxon>
        <taxon>Spermatophyta</taxon>
        <taxon>Magnoliopsida</taxon>
        <taxon>Liliopsida</taxon>
        <taxon>Zosteraceae</taxon>
        <taxon>Zostera</taxon>
    </lineage>
</organism>
<dbReference type="GO" id="GO:1990316">
    <property type="term" value="C:Atg1/ULK1 kinase complex"/>
    <property type="evidence" value="ECO:0000318"/>
    <property type="project" value="GO_Central"/>
</dbReference>
<comment type="caution">
    <text evidence="4">The sequence shown here is derived from an EMBL/GenBank/DDBJ whole genome shotgun (WGS) entry which is preliminary data.</text>
</comment>
<dbReference type="AlphaFoldDB" id="A0A0K9P1F4"/>
<evidence type="ECO:0000259" key="3">
    <source>
        <dbReference type="Pfam" id="PF10033"/>
    </source>
</evidence>
<reference evidence="5" key="1">
    <citation type="journal article" date="2016" name="Nature">
        <title>The genome of the seagrass Zostera marina reveals angiosperm adaptation to the sea.</title>
        <authorList>
            <person name="Olsen J.L."/>
            <person name="Rouze P."/>
            <person name="Verhelst B."/>
            <person name="Lin Y.-C."/>
            <person name="Bayer T."/>
            <person name="Collen J."/>
            <person name="Dattolo E."/>
            <person name="De Paoli E."/>
            <person name="Dittami S."/>
            <person name="Maumus F."/>
            <person name="Michel G."/>
            <person name="Kersting A."/>
            <person name="Lauritano C."/>
            <person name="Lohaus R."/>
            <person name="Toepel M."/>
            <person name="Tonon T."/>
            <person name="Vanneste K."/>
            <person name="Amirebrahimi M."/>
            <person name="Brakel J."/>
            <person name="Bostroem C."/>
            <person name="Chovatia M."/>
            <person name="Grimwood J."/>
            <person name="Jenkins J.W."/>
            <person name="Jueterbock A."/>
            <person name="Mraz A."/>
            <person name="Stam W.T."/>
            <person name="Tice H."/>
            <person name="Bornberg-Bauer E."/>
            <person name="Green P.J."/>
            <person name="Pearson G.A."/>
            <person name="Procaccini G."/>
            <person name="Duarte C.M."/>
            <person name="Schmutz J."/>
            <person name="Reusch T.B.H."/>
            <person name="Van de Peer Y."/>
        </authorList>
    </citation>
    <scope>NUCLEOTIDE SEQUENCE [LARGE SCALE GENOMIC DNA]</scope>
    <source>
        <strain evidence="5">cv. Finnish</strain>
    </source>
</reference>
<dbReference type="GO" id="GO:0000423">
    <property type="term" value="P:mitophagy"/>
    <property type="evidence" value="ECO:0000318"/>
    <property type="project" value="GO_Central"/>
</dbReference>
<sequence>MATVESNRTEQIISNFHLKALHLILQSRIPHLSQRNQRYQNESSSSNRPTKRDRWFNLAIGDHPAVLETLNFRNRGSISSDPMIIDVILSGGSSDPDSESILERWIVKYKRSNLGGSGGDVYVAYKKAIVLFRSMYSMLRLLPAYQAFRMLSSSNQNYRFGLSYKVSSFVETCSKTEDDEEKRYCFSPVETQFGQIAVSVTYRSSLAEFDLEGSPLMQPRIITDYVGSPAADPLKSFPSSLRSMSLHNQVESASFTRPHSWTSPAMAHHPSNRSLEKTASGFSGRQVPHLMLQKTQSSGSKNKGIDFFSEHKLSPPFSPSPTPSPPMYPNSPLRGRMHSETAPMSIPIPSRSSLPPQSPKSIKGDPGSAESPSDGRFSRKSEGFRIGELHSNLVTHTSQKGIRDGKDDQGNFSGIFSSCASPRVGFSRNSSRLSSQDFADDPELCCPFALDDIETSDSQNRNTVGKEIQGSYQPFMSSQDAAVGVLVQLLRSAPPLRHDPTYPSQSINSEHGDDVGSSCFYVSRKTSDALDELRIYKEMKDMLLSHSENSTPDSVKRSQKQHINTTEN</sequence>
<evidence type="ECO:0000256" key="1">
    <source>
        <dbReference type="ARBA" id="ARBA00023006"/>
    </source>
</evidence>
<dbReference type="OrthoDB" id="70161at2759"/>
<feature type="compositionally biased region" description="Basic and acidic residues" evidence="2">
    <location>
        <begin position="376"/>
        <end position="388"/>
    </location>
</feature>
<feature type="region of interest" description="Disordered" evidence="2">
    <location>
        <begin position="255"/>
        <end position="409"/>
    </location>
</feature>
<evidence type="ECO:0000313" key="5">
    <source>
        <dbReference type="Proteomes" id="UP000036987"/>
    </source>
</evidence>
<protein>
    <submittedName>
        <fullName evidence="4">Autophagy-related protein</fullName>
    </submittedName>
</protein>